<comment type="caution">
    <text evidence="1">The sequence shown here is derived from an EMBL/GenBank/DDBJ whole genome shotgun (WGS) entry which is preliminary data.</text>
</comment>
<dbReference type="Pfam" id="PF18906">
    <property type="entry name" value="Phage_tube_2"/>
    <property type="match status" value="1"/>
</dbReference>
<evidence type="ECO:0000313" key="2">
    <source>
        <dbReference type="Proteomes" id="UP001596135"/>
    </source>
</evidence>
<organism evidence="1 2">
    <name type="scientific">Nocardioides hankookensis</name>
    <dbReference type="NCBI Taxonomy" id="443157"/>
    <lineage>
        <taxon>Bacteria</taxon>
        <taxon>Bacillati</taxon>
        <taxon>Actinomycetota</taxon>
        <taxon>Actinomycetes</taxon>
        <taxon>Propionibacteriales</taxon>
        <taxon>Nocardioidaceae</taxon>
        <taxon>Nocardioides</taxon>
    </lineage>
</organism>
<dbReference type="Proteomes" id="UP001596135">
    <property type="component" value="Unassembled WGS sequence"/>
</dbReference>
<dbReference type="InterPro" id="IPR044000">
    <property type="entry name" value="Phage_tube_2"/>
</dbReference>
<dbReference type="EMBL" id="JBHSRJ010000009">
    <property type="protein sequence ID" value="MFC6045739.1"/>
    <property type="molecule type" value="Genomic_DNA"/>
</dbReference>
<proteinExistence type="predicted"/>
<accession>A0ABW1LPR7</accession>
<keyword evidence="2" id="KW-1185">Reference proteome</keyword>
<protein>
    <submittedName>
        <fullName evidence="1">Phage tail tube protein</fullName>
    </submittedName>
</protein>
<dbReference type="RefSeq" id="WP_379159487.1">
    <property type="nucleotide sequence ID" value="NZ_JBHSRJ010000009.1"/>
</dbReference>
<name>A0ABW1LPR7_9ACTN</name>
<gene>
    <name evidence="1" type="ORF">ACFPYL_21835</name>
</gene>
<evidence type="ECO:0000313" key="1">
    <source>
        <dbReference type="EMBL" id="MFC6045739.1"/>
    </source>
</evidence>
<reference evidence="2" key="1">
    <citation type="journal article" date="2019" name="Int. J. Syst. Evol. Microbiol.">
        <title>The Global Catalogue of Microorganisms (GCM) 10K type strain sequencing project: providing services to taxonomists for standard genome sequencing and annotation.</title>
        <authorList>
            <consortium name="The Broad Institute Genomics Platform"/>
            <consortium name="The Broad Institute Genome Sequencing Center for Infectious Disease"/>
            <person name="Wu L."/>
            <person name="Ma J."/>
        </authorList>
    </citation>
    <scope>NUCLEOTIDE SEQUENCE [LARGE SCALE GENOMIC DNA]</scope>
    <source>
        <strain evidence="2">CCUG 54522</strain>
    </source>
</reference>
<sequence>MSIGSGLAGSLMTKKESAFGTYPTPDKGWQITKADLKKNKNVVQGGGLAAGLAAQHGSRRVVTHESGSGSIEGLEVTNKGFGFWLEQLLGGSVAPTQQAATTAYLQSRPLVDNVGNSFTAQVGVPDAAGTVRPYTAKGCKITAATFASAVGERLMFTPTIDFRQLSEVETLVAPTIPAGLIPRTFKDLTVSLGTYGAEAPVTGVKGASLTIERPQDTERQYAGAAGLKAEPLWNDFAKVSGSITADFLDKTVFADRFASDASIAMVLEWKGPLIASTYYERITFKLPMIFFDGDSPILDGPGIVSGAFPFTAQLDGTNPLVTCEYVSVDTTV</sequence>